<evidence type="ECO:0000256" key="6">
    <source>
        <dbReference type="ARBA" id="ARBA00022839"/>
    </source>
</evidence>
<evidence type="ECO:0000256" key="7">
    <source>
        <dbReference type="ARBA" id="ARBA00022840"/>
    </source>
</evidence>
<feature type="domain" description="RecC C-terminal" evidence="10">
    <location>
        <begin position="900"/>
        <end position="984"/>
    </location>
</feature>
<keyword evidence="1" id="KW-0540">Nuclease</keyword>
<reference evidence="11" key="1">
    <citation type="submission" date="2012-03" db="EMBL/GenBank/DDBJ databases">
        <title>Functional metagenomics reveals considerable lignocellulase gene clusters in the gut microbiome of a wood-feeding higher termite.</title>
        <authorList>
            <person name="Liu N."/>
        </authorList>
    </citation>
    <scope>NUCLEOTIDE SEQUENCE</scope>
</reference>
<dbReference type="GO" id="GO:0006281">
    <property type="term" value="P:DNA repair"/>
    <property type="evidence" value="ECO:0007669"/>
    <property type="project" value="UniProtKB-KW"/>
</dbReference>
<dbReference type="PANTHER" id="PTHR30591:SF1">
    <property type="entry name" value="RECBCD ENZYME SUBUNIT RECC"/>
    <property type="match status" value="1"/>
</dbReference>
<name>A0A806KL32_9BACT</name>
<dbReference type="PANTHER" id="PTHR30591">
    <property type="entry name" value="RECBCD ENZYME SUBUNIT RECC"/>
    <property type="match status" value="1"/>
</dbReference>
<evidence type="ECO:0000256" key="1">
    <source>
        <dbReference type="ARBA" id="ARBA00022722"/>
    </source>
</evidence>
<keyword evidence="5" id="KW-0347">Helicase</keyword>
<dbReference type="PIRSF" id="PIRSF000980">
    <property type="entry name" value="RecC"/>
    <property type="match status" value="1"/>
</dbReference>
<dbReference type="Gene3D" id="3.40.50.300">
    <property type="entry name" value="P-loop containing nucleotide triphosphate hydrolases"/>
    <property type="match status" value="2"/>
</dbReference>
<proteinExistence type="predicted"/>
<evidence type="ECO:0000256" key="8">
    <source>
        <dbReference type="ARBA" id="ARBA00023125"/>
    </source>
</evidence>
<evidence type="ECO:0000256" key="2">
    <source>
        <dbReference type="ARBA" id="ARBA00022741"/>
    </source>
</evidence>
<evidence type="ECO:0000256" key="9">
    <source>
        <dbReference type="ARBA" id="ARBA00023204"/>
    </source>
</evidence>
<evidence type="ECO:0000256" key="5">
    <source>
        <dbReference type="ARBA" id="ARBA00022806"/>
    </source>
</evidence>
<feature type="domain" description="RecC C-terminal" evidence="10">
    <location>
        <begin position="795"/>
        <end position="885"/>
    </location>
</feature>
<dbReference type="Pfam" id="PF17946">
    <property type="entry name" value="RecC_C"/>
    <property type="match status" value="2"/>
</dbReference>
<dbReference type="EC" id="3.1.11.5" evidence="11"/>
<dbReference type="GO" id="GO:0003677">
    <property type="term" value="F:DNA binding"/>
    <property type="evidence" value="ECO:0007669"/>
    <property type="project" value="UniProtKB-KW"/>
</dbReference>
<organism evidence="11">
    <name type="scientific">uncultured bacterium contig00021</name>
    <dbReference type="NCBI Taxonomy" id="1181511"/>
    <lineage>
        <taxon>Bacteria</taxon>
        <taxon>environmental samples</taxon>
    </lineage>
</organism>
<dbReference type="EMBL" id="JQ844277">
    <property type="protein sequence ID" value="AGS54124.1"/>
    <property type="molecule type" value="Genomic_DNA"/>
</dbReference>
<dbReference type="Pfam" id="PF04257">
    <property type="entry name" value="Exonuc_V_gamma"/>
    <property type="match status" value="1"/>
</dbReference>
<dbReference type="GO" id="GO:0006310">
    <property type="term" value="P:DNA recombination"/>
    <property type="evidence" value="ECO:0007669"/>
    <property type="project" value="TreeGrafter"/>
</dbReference>
<evidence type="ECO:0000256" key="3">
    <source>
        <dbReference type="ARBA" id="ARBA00022763"/>
    </source>
</evidence>
<dbReference type="GO" id="GO:0005524">
    <property type="term" value="F:ATP binding"/>
    <property type="evidence" value="ECO:0007669"/>
    <property type="project" value="UniProtKB-KW"/>
</dbReference>
<evidence type="ECO:0000313" key="11">
    <source>
        <dbReference type="EMBL" id="AGS54124.1"/>
    </source>
</evidence>
<dbReference type="AlphaFoldDB" id="A0A806KL32"/>
<evidence type="ECO:0000256" key="4">
    <source>
        <dbReference type="ARBA" id="ARBA00022801"/>
    </source>
</evidence>
<dbReference type="InterPro" id="IPR006697">
    <property type="entry name" value="RecC"/>
</dbReference>
<keyword evidence="3" id="KW-0227">DNA damage</keyword>
<dbReference type="InterPro" id="IPR041500">
    <property type="entry name" value="RecC_C"/>
</dbReference>
<dbReference type="GO" id="GO:0008854">
    <property type="term" value="F:exodeoxyribonuclease V activity"/>
    <property type="evidence" value="ECO:0007669"/>
    <property type="project" value="UniProtKB-EC"/>
</dbReference>
<dbReference type="SUPFAM" id="SSF52980">
    <property type="entry name" value="Restriction endonuclease-like"/>
    <property type="match status" value="1"/>
</dbReference>
<dbReference type="GO" id="GO:0004386">
    <property type="term" value="F:helicase activity"/>
    <property type="evidence" value="ECO:0007669"/>
    <property type="project" value="UniProtKB-KW"/>
</dbReference>
<dbReference type="SUPFAM" id="SSF52540">
    <property type="entry name" value="P-loop containing nucleoside triphosphate hydrolases"/>
    <property type="match status" value="2"/>
</dbReference>
<dbReference type="GO" id="GO:0009338">
    <property type="term" value="C:exodeoxyribonuclease V complex"/>
    <property type="evidence" value="ECO:0007669"/>
    <property type="project" value="InterPro"/>
</dbReference>
<evidence type="ECO:0000259" key="10">
    <source>
        <dbReference type="Pfam" id="PF17946"/>
    </source>
</evidence>
<dbReference type="InterPro" id="IPR011335">
    <property type="entry name" value="Restrct_endonuc-II-like"/>
</dbReference>
<accession>A0A806KL32</accession>
<keyword evidence="2" id="KW-0547">Nucleotide-binding</keyword>
<keyword evidence="7" id="KW-0067">ATP-binding</keyword>
<sequence length="1043" mass="120173">MFIYTNTCLKTLADKFIEDLISKDNFSPSSARGGFLTGGSVIVCEFRGLQEYLQKACVDKYGIWTAIPFKPLAGLLMQCAFNLSPKDQRKDENDNVYNQHNLVWAVYRLLEDEKKTFFFASELASLFFAYQIYRPQLIEAWDNNKPYIIKNADANFKKNEEFQRKLWFRIKNEYKNEQNIFQLYKNIENTLKKGKFDKKVLPKNIFIFAPLSIAPVHLSTLTYLSEAGSKVNLYLHQISEEYVGTSISDKKIAKLRKKTWENGKIINISELLPEFDENELYWDLGNRLIANLGRSSQVLYEQIQALGSLIQEEQIDPMNQVSDDKNETLLSRIRKDIIKDEKEKSELKKDDSVSLISCFSPLREVEVLCDYILDLFVKNKNLTPADIAVVSPNIDSYANAIETVFGSRGIPFMIADREVKKSNKTAQLLDLLFTVIGSRYEAPDIVALFEYSMYVQGKELDTNDSERLNKWVTENAIRHGLYNSGDAPNYSFEKGFDQLAAGFFMISETGFSAVNDYCYPDIEGNSAGILGDFFCFTRALQNFDKERGKAKSVEEWDYFLRENLQVFFGTDETDFNEDEDNPYQEIIGAWDSLKKEMLTGFGNNADTPIDFSVLKTALPAKLDANAKSSYSLSGRISFSNPETVRAVPHKVICCIGMNGREFPRQIMTREMSLMSVYAPGDKDAANEDRLMFLETICSAKEKLYISWVGRDEKTADELEPSSVVVMFIRNLMEQYGIEEDDLVTEHPLQPFSAKYFNGTLQTYDNRWNNTGNSANGNSDVWKWEIDNADIEKKRDVTTLFRILNDAPKYFLKDICNINLPEDAVLLENMEPFIVDGALEQWQLVYTILNSEDYIHDIKILKFRGELPSGKFADKFMEKIIKQTNEKRKLIDSKVKTLFIIPSKDQGKYRLKHWLYHLEYNLTMEEETDMIMLPLSEREVNKRIRLPGLSKENAENEIEKLWALADALRARMRPIFPNAAWEYIMSGNIEDAEESFFGDDYYSQYTGIIMGNAWTFKDLGIEGEFIECSKGLFENYNGCEYEEP</sequence>
<keyword evidence="8" id="KW-0238">DNA-binding</keyword>
<protein>
    <submittedName>
        <fullName evidence="11">Exodeoxyribonuclease V gamma chain</fullName>
        <ecNumber evidence="11">3.1.11.5</ecNumber>
    </submittedName>
</protein>
<keyword evidence="6" id="KW-0269">Exonuclease</keyword>
<dbReference type="Gene3D" id="3.40.50.10930">
    <property type="match status" value="1"/>
</dbReference>
<keyword evidence="4 11" id="KW-0378">Hydrolase</keyword>
<dbReference type="InterPro" id="IPR027417">
    <property type="entry name" value="P-loop_NTPase"/>
</dbReference>
<keyword evidence="9" id="KW-0234">DNA repair</keyword>